<feature type="domain" description="PPM-type phosphatase" evidence="1">
    <location>
        <begin position="147"/>
        <end position="341"/>
    </location>
</feature>
<dbReference type="Pfam" id="PF07228">
    <property type="entry name" value="SpoIIE"/>
    <property type="match status" value="1"/>
</dbReference>
<name>A0A0N9I105_9PSEU</name>
<evidence type="ECO:0000313" key="3">
    <source>
        <dbReference type="Proteomes" id="UP000063699"/>
    </source>
</evidence>
<dbReference type="AlphaFoldDB" id="A0A0N9I105"/>
<dbReference type="Pfam" id="PF13581">
    <property type="entry name" value="HATPase_c_2"/>
    <property type="match status" value="1"/>
</dbReference>
<dbReference type="InterPro" id="IPR036457">
    <property type="entry name" value="PPM-type-like_dom_sf"/>
</dbReference>
<dbReference type="Gene3D" id="3.60.40.10">
    <property type="entry name" value="PPM-type phosphatase domain"/>
    <property type="match status" value="1"/>
</dbReference>
<dbReference type="STRING" id="860235.AOZ06_16815"/>
<dbReference type="KEGG" id="kphy:AOZ06_16815"/>
<evidence type="ECO:0000259" key="1">
    <source>
        <dbReference type="SMART" id="SM00331"/>
    </source>
</evidence>
<dbReference type="InterPro" id="IPR003594">
    <property type="entry name" value="HATPase_dom"/>
</dbReference>
<dbReference type="RefSeq" id="WP_054290257.1">
    <property type="nucleotide sequence ID" value="NZ_CP012752.1"/>
</dbReference>
<dbReference type="Gene3D" id="3.30.565.10">
    <property type="entry name" value="Histidine kinase-like ATPase, C-terminal domain"/>
    <property type="match status" value="1"/>
</dbReference>
<dbReference type="SUPFAM" id="SSF81606">
    <property type="entry name" value="PP2C-like"/>
    <property type="match status" value="1"/>
</dbReference>
<evidence type="ECO:0000313" key="2">
    <source>
        <dbReference type="EMBL" id="ALG08350.1"/>
    </source>
</evidence>
<dbReference type="OrthoDB" id="479131at2"/>
<protein>
    <submittedName>
        <fullName evidence="2">Transcriptional regulator</fullName>
    </submittedName>
</protein>
<dbReference type="SMART" id="SM00331">
    <property type="entry name" value="PP2C_SIG"/>
    <property type="match status" value="1"/>
</dbReference>
<dbReference type="Proteomes" id="UP000063699">
    <property type="component" value="Chromosome"/>
</dbReference>
<dbReference type="PANTHER" id="PTHR35801:SF1">
    <property type="entry name" value="PHOSPHOSERINE PHOSPHATASE RSBX"/>
    <property type="match status" value="1"/>
</dbReference>
<dbReference type="SUPFAM" id="SSF55874">
    <property type="entry name" value="ATPase domain of HSP90 chaperone/DNA topoisomerase II/histidine kinase"/>
    <property type="match status" value="1"/>
</dbReference>
<sequence>MGAVERPECLPTTEDAVWIRVEEASSVGAVRRAATGLAQRLGFGGTRVAEVGIVATELGTNLQRHAREGMVVLRVARTDTEASLEVLAVDRGPGIADVSRTMRDGHSTGGTLGIGLGAITRLADWSAVHSEVGAGTVVVARFHPARTPGTAQYATGITRAIGSETVCGDAYAIRREDQRLVLMVCDGAGHGPLAATASRRAVRVFCEGPWSSPTVAVERIHRELMGTRGGAVGVAELNPATQTVRYAGIGNIAGSVVTPASRRGMVCLPGIAGHRARSVRGFDYPLPHGGVVVLHSDGLTDRWQLDPGSGVLSADPVVIAAVLLRDAGVRQDDASVVVARLPAP</sequence>
<dbReference type="InterPro" id="IPR039248">
    <property type="entry name" value="Ptase_RsbX"/>
</dbReference>
<dbReference type="InterPro" id="IPR001932">
    <property type="entry name" value="PPM-type_phosphatase-like_dom"/>
</dbReference>
<dbReference type="PANTHER" id="PTHR35801">
    <property type="entry name" value="PHOSPHOSERINE PHOSPHATASE RSBX"/>
    <property type="match status" value="1"/>
</dbReference>
<organism evidence="2 3">
    <name type="scientific">Kibdelosporangium phytohabitans</name>
    <dbReference type="NCBI Taxonomy" id="860235"/>
    <lineage>
        <taxon>Bacteria</taxon>
        <taxon>Bacillati</taxon>
        <taxon>Actinomycetota</taxon>
        <taxon>Actinomycetes</taxon>
        <taxon>Pseudonocardiales</taxon>
        <taxon>Pseudonocardiaceae</taxon>
        <taxon>Kibdelosporangium</taxon>
    </lineage>
</organism>
<reference evidence="2 3" key="1">
    <citation type="submission" date="2015-07" db="EMBL/GenBank/DDBJ databases">
        <title>Genome sequencing of Kibdelosporangium phytohabitans.</title>
        <authorList>
            <person name="Qin S."/>
            <person name="Xing K."/>
        </authorList>
    </citation>
    <scope>NUCLEOTIDE SEQUENCE [LARGE SCALE GENOMIC DNA]</scope>
    <source>
        <strain evidence="2 3">KLBMP1111</strain>
    </source>
</reference>
<keyword evidence="3" id="KW-1185">Reference proteome</keyword>
<proteinExistence type="predicted"/>
<dbReference type="EMBL" id="CP012752">
    <property type="protein sequence ID" value="ALG08350.1"/>
    <property type="molecule type" value="Genomic_DNA"/>
</dbReference>
<dbReference type="InterPro" id="IPR036890">
    <property type="entry name" value="HATPase_C_sf"/>
</dbReference>
<accession>A0A0N9I105</accession>
<gene>
    <name evidence="2" type="ORF">AOZ06_16815</name>
</gene>